<gene>
    <name evidence="2" type="ORF">EG19_12195</name>
</gene>
<comment type="caution">
    <text evidence="2">The sequence shown here is derived from an EMBL/GenBank/DDBJ whole genome shotgun (WGS) entry which is preliminary data.</text>
</comment>
<dbReference type="InterPro" id="IPR017802">
    <property type="entry name" value="VWFA-rel_acidobac-type"/>
</dbReference>
<dbReference type="NCBIfam" id="TIGR03436">
    <property type="entry name" value="acidobact_VWFA"/>
    <property type="match status" value="1"/>
</dbReference>
<dbReference type="EMBL" id="JMFG01000008">
    <property type="protein sequence ID" value="KDA54469.1"/>
    <property type="molecule type" value="Genomic_DNA"/>
</dbReference>
<dbReference type="InterPro" id="IPR036465">
    <property type="entry name" value="vWFA_dom_sf"/>
</dbReference>
<reference evidence="2 3" key="1">
    <citation type="submission" date="2014-04" db="EMBL/GenBank/DDBJ databases">
        <title>The Genome Sequence of Thermoanaerobaculum aquaticum MP-01, The First Cultivated Group 23 Acidobacterium.</title>
        <authorList>
            <person name="Stamps B.W."/>
            <person name="Losey N.A."/>
            <person name="Lawson P.A."/>
            <person name="Stevenson B.S."/>
        </authorList>
    </citation>
    <scope>NUCLEOTIDE SEQUENCE [LARGE SCALE GENOMIC DNA]</scope>
    <source>
        <strain evidence="2 3">MP-01</strain>
    </source>
</reference>
<evidence type="ECO:0000313" key="3">
    <source>
        <dbReference type="Proteomes" id="UP000027284"/>
    </source>
</evidence>
<dbReference type="RefSeq" id="WP_038047780.1">
    <property type="nucleotide sequence ID" value="NZ_JMFG01000008.1"/>
</dbReference>
<dbReference type="AlphaFoldDB" id="A0A062XYH3"/>
<proteinExistence type="predicted"/>
<evidence type="ECO:0000313" key="2">
    <source>
        <dbReference type="EMBL" id="KDA54469.1"/>
    </source>
</evidence>
<keyword evidence="1" id="KW-0732">Signal</keyword>
<name>A0A062XYH3_9BACT</name>
<keyword evidence="3" id="KW-1185">Reference proteome</keyword>
<feature type="chain" id="PRO_5001616816" description="VWA domain-containing protein" evidence="1">
    <location>
        <begin position="19"/>
        <end position="539"/>
    </location>
</feature>
<accession>A0A062XYH3</accession>
<dbReference type="STRING" id="1312852.EG19_12195"/>
<dbReference type="Proteomes" id="UP000027284">
    <property type="component" value="Unassembled WGS sequence"/>
</dbReference>
<protein>
    <recommendedName>
        <fullName evidence="4">VWA domain-containing protein</fullName>
    </recommendedName>
</protein>
<evidence type="ECO:0000256" key="1">
    <source>
        <dbReference type="SAM" id="SignalP"/>
    </source>
</evidence>
<dbReference type="OrthoDB" id="127238at2"/>
<evidence type="ECO:0008006" key="4">
    <source>
        <dbReference type="Google" id="ProtNLM"/>
    </source>
</evidence>
<dbReference type="Gene3D" id="3.40.50.410">
    <property type="entry name" value="von Willebrand factor, type A domain"/>
    <property type="match status" value="1"/>
</dbReference>
<organism evidence="2 3">
    <name type="scientific">Thermoanaerobaculum aquaticum</name>
    <dbReference type="NCBI Taxonomy" id="1312852"/>
    <lineage>
        <taxon>Bacteria</taxon>
        <taxon>Pseudomonadati</taxon>
        <taxon>Acidobacteriota</taxon>
        <taxon>Thermoanaerobaculia</taxon>
        <taxon>Thermoanaerobaculales</taxon>
        <taxon>Thermoanaerobaculaceae</taxon>
        <taxon>Thermoanaerobaculum</taxon>
    </lineage>
</organism>
<sequence>MRRAWVFLLGLFPWVAGAQESLPKFISEVTVNNVTVDVVVKDAQGLPVNGLQAKDFRLWEDDQEQTITNFLAVEGGQVSQAKDPSLVGQPMPRLVVLFFDLYLMTETDKRTVVNTVQDMLEGGLPPGQEVAIVSFDGTLRVHTEPTASSERLLRALKEVLRLSATGLQRQIRLSAFDVRDVPARETWSTYQYRRAQNQEYWFEMRQMVSRLERAFSAALQRYAKVPARKIAVLVSPGFPRAENVPIYRDYDFWQDTPPEYRHAGLLGKTALQAAEAEYTLYTLDPSGTQLTTADASQRSSPLESGDVGNAAFWREADRKDTLIQAARLTGGEAIFSTDAGAALADVERITATYYSLAFQPPHAGDGKRHTIRVEVVGHPEYQLTYRREYVDRPIAERDADRIRAGLLLGEQSNDLGLVLVLDKPTSKLRVGARGMRVYRMGAELRIPYAKLTLLPRGNTHWGQVQVVILVVDAAGNQSELAHQLVPLELPNNQVEDARRRGYFAYRFTLELEGGEQSLRVAVEDTLAKATSTVMAALKL</sequence>
<feature type="signal peptide" evidence="1">
    <location>
        <begin position="1"/>
        <end position="18"/>
    </location>
</feature>